<dbReference type="OrthoDB" id="5949213at2759"/>
<dbReference type="SUPFAM" id="SSF49899">
    <property type="entry name" value="Concanavalin A-like lectins/glucanases"/>
    <property type="match status" value="1"/>
</dbReference>
<keyword evidence="4" id="KW-1185">Reference proteome</keyword>
<comment type="caution">
    <text evidence="3">The sequence shown here is derived from an EMBL/GenBank/DDBJ whole genome shotgun (WGS) entry which is preliminary data.</text>
</comment>
<dbReference type="AlphaFoldDB" id="A0A0V0QH67"/>
<dbReference type="EMBL" id="LDAU01000170">
    <property type="protein sequence ID" value="KRX01559.1"/>
    <property type="molecule type" value="Genomic_DNA"/>
</dbReference>
<dbReference type="SUPFAM" id="SSF57184">
    <property type="entry name" value="Growth factor receptor domain"/>
    <property type="match status" value="1"/>
</dbReference>
<dbReference type="Gene3D" id="2.60.120.200">
    <property type="match status" value="1"/>
</dbReference>
<dbReference type="InterPro" id="IPR013320">
    <property type="entry name" value="ConA-like_dom_sf"/>
</dbReference>
<dbReference type="PANTHER" id="PTHR45869">
    <property type="entry name" value="C-REACTIVE PROTEIN-RELATED"/>
    <property type="match status" value="1"/>
</dbReference>
<dbReference type="PANTHER" id="PTHR45869:SF8">
    <property type="entry name" value="LAMG-LIKE JELLYROLL FOLD DOMAIN-CONTAINING PROTEIN"/>
    <property type="match status" value="1"/>
</dbReference>
<organism evidence="3 4">
    <name type="scientific">Pseudocohnilembus persalinus</name>
    <name type="common">Ciliate</name>
    <dbReference type="NCBI Taxonomy" id="266149"/>
    <lineage>
        <taxon>Eukaryota</taxon>
        <taxon>Sar</taxon>
        <taxon>Alveolata</taxon>
        <taxon>Ciliophora</taxon>
        <taxon>Intramacronucleata</taxon>
        <taxon>Oligohymenophorea</taxon>
        <taxon>Scuticociliatia</taxon>
        <taxon>Philasterida</taxon>
        <taxon>Pseudocohnilembidae</taxon>
        <taxon>Pseudocohnilembus</taxon>
    </lineage>
</organism>
<evidence type="ECO:0000313" key="3">
    <source>
        <dbReference type="EMBL" id="KRX01559.1"/>
    </source>
</evidence>
<dbReference type="InterPro" id="IPR001759">
    <property type="entry name" value="PTX_dom"/>
</dbReference>
<dbReference type="GO" id="GO:0046872">
    <property type="term" value="F:metal ion binding"/>
    <property type="evidence" value="ECO:0007669"/>
    <property type="project" value="UniProtKB-KW"/>
</dbReference>
<reference evidence="3 4" key="1">
    <citation type="journal article" date="2015" name="Sci. Rep.">
        <title>Genome of the facultative scuticociliatosis pathogen Pseudocohnilembus persalinus provides insight into its virulence through horizontal gene transfer.</title>
        <authorList>
            <person name="Xiong J."/>
            <person name="Wang G."/>
            <person name="Cheng J."/>
            <person name="Tian M."/>
            <person name="Pan X."/>
            <person name="Warren A."/>
            <person name="Jiang C."/>
            <person name="Yuan D."/>
            <person name="Miao W."/>
        </authorList>
    </citation>
    <scope>NUCLEOTIDE SEQUENCE [LARGE SCALE GENOMIC DNA]</scope>
    <source>
        <strain evidence="3">36N120E</strain>
    </source>
</reference>
<keyword evidence="1" id="KW-0479">Metal-binding</keyword>
<dbReference type="Proteomes" id="UP000054937">
    <property type="component" value="Unassembled WGS sequence"/>
</dbReference>
<evidence type="ECO:0000313" key="4">
    <source>
        <dbReference type="Proteomes" id="UP000054937"/>
    </source>
</evidence>
<proteinExistence type="predicted"/>
<sequence>MIVYTGENTFGYYMTFYELLKDLGINQWHHLTVTLYYSQINLYLDGLLYYSKYIDQYQYRMYANAIIVGQEQDDIGGGFESNEAWDGKISDIRIFNTALNAQEVKMLHLYTSTYEFTEYPCGVDFCSGCYYNTQLCTSCVSGDRILNDYYECKCPDGTLDNSQASCPM</sequence>
<dbReference type="InParanoid" id="A0A0V0QH67"/>
<evidence type="ECO:0000256" key="1">
    <source>
        <dbReference type="ARBA" id="ARBA00022723"/>
    </source>
</evidence>
<accession>A0A0V0QH67</accession>
<protein>
    <submittedName>
        <fullName evidence="3">Insulin-like growth factor binding protein, N-terminal</fullName>
    </submittedName>
</protein>
<dbReference type="Pfam" id="PF13385">
    <property type="entry name" value="Laminin_G_3"/>
    <property type="match status" value="1"/>
</dbReference>
<dbReference type="PRINTS" id="PR00895">
    <property type="entry name" value="PENTAXIN"/>
</dbReference>
<evidence type="ECO:0000256" key="2">
    <source>
        <dbReference type="ARBA" id="ARBA00022837"/>
    </source>
</evidence>
<gene>
    <name evidence="3" type="ORF">PPERSA_01462</name>
</gene>
<dbReference type="InterPro" id="IPR051005">
    <property type="entry name" value="Pentraxin_domain"/>
</dbReference>
<dbReference type="InterPro" id="IPR009030">
    <property type="entry name" value="Growth_fac_rcpt_cys_sf"/>
</dbReference>
<keyword evidence="2" id="KW-0106">Calcium</keyword>
<name>A0A0V0QH67_PSEPJ</name>